<evidence type="ECO:0000313" key="6">
    <source>
        <dbReference type="EMBL" id="GMS96966.1"/>
    </source>
</evidence>
<comment type="similarity">
    <text evidence="2">Belongs to the ATP12 family.</text>
</comment>
<dbReference type="Gene3D" id="1.10.3580.10">
    <property type="entry name" value="ATP12 ATPase"/>
    <property type="match status" value="1"/>
</dbReference>
<keyword evidence="3" id="KW-0809">Transit peptide</keyword>
<comment type="caution">
    <text evidence="6">The sequence shown here is derived from an EMBL/GenBank/DDBJ whole genome shotgun (WGS) entry which is preliminary data.</text>
</comment>
<dbReference type="Gene3D" id="3.30.2180.10">
    <property type="entry name" value="ATP12-like"/>
    <property type="match status" value="1"/>
</dbReference>
<dbReference type="Pfam" id="PF07542">
    <property type="entry name" value="ATP12"/>
    <property type="match status" value="1"/>
</dbReference>
<feature type="non-terminal residue" evidence="6">
    <location>
        <position position="1"/>
    </location>
</feature>
<keyword evidence="7" id="KW-1185">Reference proteome</keyword>
<dbReference type="InterPro" id="IPR023335">
    <property type="entry name" value="ATP12_ortho_dom_sf"/>
</dbReference>
<dbReference type="SUPFAM" id="SSF160909">
    <property type="entry name" value="ATP12-like"/>
    <property type="match status" value="1"/>
</dbReference>
<keyword evidence="4" id="KW-0496">Mitochondrion</keyword>
<accession>A0AAV5TRL7</accession>
<dbReference type="EMBL" id="BTSX01000004">
    <property type="protein sequence ID" value="GMS96966.1"/>
    <property type="molecule type" value="Genomic_DNA"/>
</dbReference>
<proteinExistence type="inferred from homology"/>
<evidence type="ECO:0000313" key="7">
    <source>
        <dbReference type="Proteomes" id="UP001432027"/>
    </source>
</evidence>
<reference evidence="6" key="1">
    <citation type="submission" date="2023-10" db="EMBL/GenBank/DDBJ databases">
        <title>Genome assembly of Pristionchus species.</title>
        <authorList>
            <person name="Yoshida K."/>
            <person name="Sommer R.J."/>
        </authorList>
    </citation>
    <scope>NUCLEOTIDE SEQUENCE</scope>
    <source>
        <strain evidence="6">RS0144</strain>
    </source>
</reference>
<organism evidence="6 7">
    <name type="scientific">Pristionchus entomophagus</name>
    <dbReference type="NCBI Taxonomy" id="358040"/>
    <lineage>
        <taxon>Eukaryota</taxon>
        <taxon>Metazoa</taxon>
        <taxon>Ecdysozoa</taxon>
        <taxon>Nematoda</taxon>
        <taxon>Chromadorea</taxon>
        <taxon>Rhabditida</taxon>
        <taxon>Rhabditina</taxon>
        <taxon>Diplogasteromorpha</taxon>
        <taxon>Diplogasteroidea</taxon>
        <taxon>Neodiplogasteridae</taxon>
        <taxon>Pristionchus</taxon>
    </lineage>
</organism>
<dbReference type="GO" id="GO:0033615">
    <property type="term" value="P:mitochondrial proton-transporting ATP synthase complex assembly"/>
    <property type="evidence" value="ECO:0007669"/>
    <property type="project" value="TreeGrafter"/>
</dbReference>
<dbReference type="PANTHER" id="PTHR21013:SF10">
    <property type="entry name" value="ATP SYNTHASE MITOCHONDRIAL F1 COMPLEX ASSEMBLY FACTOR 2"/>
    <property type="match status" value="1"/>
</dbReference>
<evidence type="ECO:0000256" key="3">
    <source>
        <dbReference type="ARBA" id="ARBA00022946"/>
    </source>
</evidence>
<dbReference type="InterPro" id="IPR011419">
    <property type="entry name" value="ATP12_ATP_synth-F1-assembly"/>
</dbReference>
<evidence type="ECO:0000256" key="5">
    <source>
        <dbReference type="ARBA" id="ARBA00023186"/>
    </source>
</evidence>
<evidence type="ECO:0000256" key="2">
    <source>
        <dbReference type="ARBA" id="ARBA00008231"/>
    </source>
</evidence>
<dbReference type="AlphaFoldDB" id="A0AAV5TRL7"/>
<gene>
    <name evidence="6" type="ORF">PENTCL1PPCAC_19141</name>
</gene>
<name>A0AAV5TRL7_9BILA</name>
<dbReference type="PANTHER" id="PTHR21013">
    <property type="entry name" value="ATP SYNTHASE MITOCHONDRIAL F1 COMPLEX ASSEMBLY FACTOR 2/ATP12 PROTEIN, MITOCHONDRIAL PRECURSOR"/>
    <property type="match status" value="1"/>
</dbReference>
<protein>
    <recommendedName>
        <fullName evidence="8">ATP synthase mitochondrial F1 complex assembly factor 2</fullName>
    </recommendedName>
</protein>
<dbReference type="Proteomes" id="UP001432027">
    <property type="component" value="Unassembled WGS sequence"/>
</dbReference>
<comment type="subcellular location">
    <subcellularLocation>
        <location evidence="1">Mitochondrion</location>
    </subcellularLocation>
</comment>
<sequence>LSSMFSRCSRRLASSASALVKHKRFYKEVSVVTESVAGTPQYKITLDGRVVKTQAGRPLQMGSEPLAMAVAEEWACQQEHIEQGHMRLSGLAMTAIDNPLAMTKESITSLIMEYLSTDTVLFFAPENQILMEAQKTHWAPLIDATNEDMNTQLQPALDFLAEPVSPECRRKFESWLMSYDFWALTGMQYAVQSSKSVIIPHAMIRHKVGVRQAVELALLEQQVQAKRWGEVEWAHTIDNEELCTRLSSGVLFTYLNSNQFITKSV</sequence>
<dbReference type="InterPro" id="IPR042272">
    <property type="entry name" value="ATP12_ATP_synth-F1-assembly_N"/>
</dbReference>
<evidence type="ECO:0000256" key="4">
    <source>
        <dbReference type="ARBA" id="ARBA00023128"/>
    </source>
</evidence>
<keyword evidence="5" id="KW-0143">Chaperone</keyword>
<dbReference type="GO" id="GO:0005739">
    <property type="term" value="C:mitochondrion"/>
    <property type="evidence" value="ECO:0007669"/>
    <property type="project" value="UniProtKB-SubCell"/>
</dbReference>
<evidence type="ECO:0008006" key="8">
    <source>
        <dbReference type="Google" id="ProtNLM"/>
    </source>
</evidence>
<evidence type="ECO:0000256" key="1">
    <source>
        <dbReference type="ARBA" id="ARBA00004173"/>
    </source>
</evidence>